<dbReference type="InterPro" id="IPR028994">
    <property type="entry name" value="Integrin_alpha_N"/>
</dbReference>
<dbReference type="Gene3D" id="2.80.10.50">
    <property type="match status" value="1"/>
</dbReference>
<dbReference type="InterPro" id="IPR024078">
    <property type="entry name" value="LmbE-like_dom_sf"/>
</dbReference>
<dbReference type="EMBL" id="FCOB02000039">
    <property type="protein sequence ID" value="SAK99104.1"/>
    <property type="molecule type" value="Genomic_DNA"/>
</dbReference>
<dbReference type="SUPFAM" id="SSF69318">
    <property type="entry name" value="Integrin alpha N-terminal domain"/>
    <property type="match status" value="1"/>
</dbReference>
<dbReference type="STRING" id="1777144.AWB83_06017"/>
<keyword evidence="4" id="KW-1185">Reference proteome</keyword>
<gene>
    <name evidence="3" type="ORF">AWB83_06017</name>
</gene>
<dbReference type="AlphaFoldDB" id="A0A158DX22"/>
<proteinExistence type="predicted"/>
<dbReference type="PROSITE" id="PS50231">
    <property type="entry name" value="RICIN_B_LECTIN"/>
    <property type="match status" value="1"/>
</dbReference>
<evidence type="ECO:0000256" key="1">
    <source>
        <dbReference type="ARBA" id="ARBA00022729"/>
    </source>
</evidence>
<dbReference type="SUPFAM" id="SSF50370">
    <property type="entry name" value="Ricin B-like lectins"/>
    <property type="match status" value="1"/>
</dbReference>
<evidence type="ECO:0000256" key="2">
    <source>
        <dbReference type="SAM" id="SignalP"/>
    </source>
</evidence>
<dbReference type="SUPFAM" id="SSF102588">
    <property type="entry name" value="LmbE-like"/>
    <property type="match status" value="1"/>
</dbReference>
<feature type="chain" id="PRO_5007624591" evidence="2">
    <location>
        <begin position="27"/>
        <end position="798"/>
    </location>
</feature>
<dbReference type="Gene3D" id="2.40.128.340">
    <property type="match status" value="1"/>
</dbReference>
<evidence type="ECO:0000313" key="3">
    <source>
        <dbReference type="EMBL" id="SAK99104.1"/>
    </source>
</evidence>
<dbReference type="PANTHER" id="PTHR46580">
    <property type="entry name" value="SENSOR KINASE-RELATED"/>
    <property type="match status" value="1"/>
</dbReference>
<organism evidence="3 4">
    <name type="scientific">Caballeronia ptereochthonis</name>
    <dbReference type="NCBI Taxonomy" id="1777144"/>
    <lineage>
        <taxon>Bacteria</taxon>
        <taxon>Pseudomonadati</taxon>
        <taxon>Pseudomonadota</taxon>
        <taxon>Betaproteobacteria</taxon>
        <taxon>Burkholderiales</taxon>
        <taxon>Burkholderiaceae</taxon>
        <taxon>Caballeronia</taxon>
    </lineage>
</organism>
<keyword evidence="1 2" id="KW-0732">Signal</keyword>
<dbReference type="InterPro" id="IPR013517">
    <property type="entry name" value="FG-GAP"/>
</dbReference>
<name>A0A158DX22_9BURK</name>
<dbReference type="Pfam" id="PF13517">
    <property type="entry name" value="FG-GAP_3"/>
    <property type="match status" value="1"/>
</dbReference>
<dbReference type="Proteomes" id="UP000054978">
    <property type="component" value="Unassembled WGS sequence"/>
</dbReference>
<evidence type="ECO:0000313" key="4">
    <source>
        <dbReference type="Proteomes" id="UP000054978"/>
    </source>
</evidence>
<sequence length="798" mass="86627">MSRSGTAWRSFAWALLLALLPIQARASTPPADCRAGTLVTVVAHLDDDLLFVNPGISDKLDAGWCVTVVHLIGGANDAKFDYVVLRETGTKLAYARMAGVPDQWDESTATFAGKPIHQLVLRQQPRVKLLELRLPGGHVRGGKVPLGLLWDRGQTLTTYPMNADGTGATTYDRASLSATLREILTPATEIYTLNPDTVAFMEHPDHIYAARITRVVAQGLKRDVPIGYHVTYPTGGLPKNLTADETLKKRDVVGSYFAIDGNDAGHVFGEYMWDGNWVARRYWSMAHSNDPGPDFQLRPFQLVNEYSSRCVESAGTGKAPRLAACSGAASQNWFWQQLPVMPGEKNDALLVNAATRGCIAERDSGLVEQACSASSSPQRWTPWDFGFVYTPLNHCLGEKDGALNAGRCTMLTAQYRWSPSPQTVWTDTRHEGALYGDVKGSGRDSVVYVQRRKDGPGFNVWVAEMSRIDNASPWYLNAVPFDPQATEPTCKGDTLCFDSARFLLADFDGDGRADLMVIAPRNGGTAFWLLKSAGTHFEAPRLWYQTSAEWTPANAQQYVAGDFNGDGRADVMIAQKRKDAGLDLDVLTAGPSTGNAPALWLEARELDAGARFLPARVAGSEGSRNAGLIAIEDVNGALALSQFASTGSAFSPGYRTNAYAQFKAAFVKVVAGDVDGDGIDDLAVLEPRGAATGMRVFTMKGGKVFGPAREAATLSDTSYADSMPALIRRNEHDNHATLVLFSRANALLKQFYYTGGAPSVSGYDFDTAFGVGPVQIWGDLPGLFSESLWLRTLAYWSR</sequence>
<reference evidence="3" key="1">
    <citation type="submission" date="2016-01" db="EMBL/GenBank/DDBJ databases">
        <authorList>
            <person name="Peeters C."/>
        </authorList>
    </citation>
    <scope>NUCLEOTIDE SEQUENCE [LARGE SCALE GENOMIC DNA]</scope>
    <source>
        <strain evidence="3">LMG 29326</strain>
    </source>
</reference>
<comment type="caution">
    <text evidence="3">The sequence shown here is derived from an EMBL/GenBank/DDBJ whole genome shotgun (WGS) entry which is preliminary data.</text>
</comment>
<dbReference type="InterPro" id="IPR035992">
    <property type="entry name" value="Ricin_B-like_lectins"/>
</dbReference>
<accession>A0A158DX22</accession>
<dbReference type="Gene3D" id="3.40.50.10320">
    <property type="entry name" value="LmbE-like"/>
    <property type="match status" value="1"/>
</dbReference>
<feature type="signal peptide" evidence="2">
    <location>
        <begin position="1"/>
        <end position="26"/>
    </location>
</feature>
<protein>
    <submittedName>
        <fullName evidence="3">FG-GAP repeat protein</fullName>
    </submittedName>
</protein>